<protein>
    <submittedName>
        <fullName evidence="1">Uncharacterized protein</fullName>
    </submittedName>
</protein>
<name>A0A8R1EHD0_CAEJA</name>
<evidence type="ECO:0000313" key="1">
    <source>
        <dbReference type="EnsemblMetazoa" id="CJA34937.1"/>
    </source>
</evidence>
<dbReference type="AlphaFoldDB" id="A0A8R1EHD0"/>
<organism evidence="1 2">
    <name type="scientific">Caenorhabditis japonica</name>
    <dbReference type="NCBI Taxonomy" id="281687"/>
    <lineage>
        <taxon>Eukaryota</taxon>
        <taxon>Metazoa</taxon>
        <taxon>Ecdysozoa</taxon>
        <taxon>Nematoda</taxon>
        <taxon>Chromadorea</taxon>
        <taxon>Rhabditida</taxon>
        <taxon>Rhabditina</taxon>
        <taxon>Rhabditomorpha</taxon>
        <taxon>Rhabditoidea</taxon>
        <taxon>Rhabditidae</taxon>
        <taxon>Peloderinae</taxon>
        <taxon>Caenorhabditis</taxon>
    </lineage>
</organism>
<reference evidence="1" key="2">
    <citation type="submission" date="2022-06" db="UniProtKB">
        <authorList>
            <consortium name="EnsemblMetazoa"/>
        </authorList>
    </citation>
    <scope>IDENTIFICATION</scope>
    <source>
        <strain evidence="1">DF5081</strain>
    </source>
</reference>
<accession>A0A8R1EHD0</accession>
<dbReference type="Proteomes" id="UP000005237">
    <property type="component" value="Unassembled WGS sequence"/>
</dbReference>
<keyword evidence="2" id="KW-1185">Reference proteome</keyword>
<sequence length="111" mass="12126">MVRPTKTAFQAAPKVTSQKSGDKIGEKNVFVMRGGALIPASIAVSKDARPVRVAAQKEEKPTVLALSDDEPPPLMDIKKEPIDEEVEVKLEPAEPAFNTIKEGEQSLLFRE</sequence>
<evidence type="ECO:0000313" key="2">
    <source>
        <dbReference type="Proteomes" id="UP000005237"/>
    </source>
</evidence>
<dbReference type="EnsemblMetazoa" id="CJA34937.1">
    <property type="protein sequence ID" value="CJA34937.1"/>
    <property type="gene ID" value="WBGene00210784"/>
</dbReference>
<reference evidence="2" key="1">
    <citation type="submission" date="2010-08" db="EMBL/GenBank/DDBJ databases">
        <authorList>
            <consortium name="Caenorhabditis japonica Sequencing Consortium"/>
            <person name="Wilson R.K."/>
        </authorList>
    </citation>
    <scope>NUCLEOTIDE SEQUENCE [LARGE SCALE GENOMIC DNA]</scope>
    <source>
        <strain evidence="2">DF5081</strain>
    </source>
</reference>
<proteinExistence type="predicted"/>